<dbReference type="PROSITE" id="PS51301">
    <property type="entry name" value="KILA_N"/>
    <property type="match status" value="1"/>
</dbReference>
<feature type="domain" description="KilA-N" evidence="1">
    <location>
        <begin position="5"/>
        <end position="140"/>
    </location>
</feature>
<reference evidence="3" key="1">
    <citation type="submission" date="2011-04" db="EMBL/GenBank/DDBJ databases">
        <title>The complete genome of Spirochaeta coccoides DSM 17374.</title>
        <authorList>
            <person name="Lucas S."/>
            <person name="Copeland A."/>
            <person name="Lapidus A."/>
            <person name="Bruce D."/>
            <person name="Goodwin L."/>
            <person name="Pitluck S."/>
            <person name="Peters L."/>
            <person name="Kyrpides N."/>
            <person name="Mavromatis K."/>
            <person name="Pagani I."/>
            <person name="Ivanova N."/>
            <person name="Ovchinnikova G."/>
            <person name="Lu M."/>
            <person name="Detter J.C."/>
            <person name="Tapia R."/>
            <person name="Han C."/>
            <person name="Land M."/>
            <person name="Hauser L."/>
            <person name="Markowitz V."/>
            <person name="Cheng J.-F."/>
            <person name="Hugenholtz P."/>
            <person name="Woyke T."/>
            <person name="Wu D."/>
            <person name="Spring S."/>
            <person name="Schroeder M."/>
            <person name="Brambilla E."/>
            <person name="Klenk H.-P."/>
            <person name="Eisen J.A."/>
        </authorList>
    </citation>
    <scope>NUCLEOTIDE SEQUENCE [LARGE SCALE GENOMIC DNA]</scope>
    <source>
        <strain evidence="3">ATCC BAA-1237 / DSM 17374 / SPN1</strain>
    </source>
</reference>
<evidence type="ECO:0000313" key="2">
    <source>
        <dbReference type="EMBL" id="AEC01478.1"/>
    </source>
</evidence>
<evidence type="ECO:0000259" key="1">
    <source>
        <dbReference type="PROSITE" id="PS51301"/>
    </source>
</evidence>
<keyword evidence="2" id="KW-0238">DNA-binding</keyword>
<dbReference type="AlphaFoldDB" id="F4GKR9"/>
<evidence type="ECO:0000313" key="3">
    <source>
        <dbReference type="Proteomes" id="UP000007939"/>
    </source>
</evidence>
<sequence>MPKQVKSTIKAKGLEISVLTAAQSDYISITDIARYKSDDPTAVIQNWMRNRETIEFLGLWEELNNPSFKHLDFEGFRIEAGRNAFTLSPKRWIESTNAIGIQSKSGRYGGTFAHVDIAMEFASWISPEFKLYIIKDYQRLKTDEGHRLALEWNAKRQLAKVNYRIHTDAIKEHLIPSSLTSKQINYTYANEADMLNVALFGMTAKEWREKNPEATGNIRDSATIYQLIVLVNLESMNAELIKQQLPQKDRLQYLNKMAIEQMKSLADNTAVQRLNAELSANHLLLQGANEEEKPSDG</sequence>
<dbReference type="eggNOG" id="ENOG502Z7N4">
    <property type="taxonomic scope" value="Bacteria"/>
</dbReference>
<reference evidence="2 3" key="2">
    <citation type="journal article" date="2012" name="Stand. Genomic Sci.">
        <title>Complete genome sequence of the termite hindgut bacterium Spirochaeta coccoides type strain (SPN1(T)), reclassification in the genus Sphaerochaeta as Sphaerochaeta coccoides comb. nov. and emendations of the family Spirochaetaceae and the genus Sphaerochaeta.</title>
        <authorList>
            <person name="Abt B."/>
            <person name="Han C."/>
            <person name="Scheuner C."/>
            <person name="Lu M."/>
            <person name="Lapidus A."/>
            <person name="Nolan M."/>
            <person name="Lucas S."/>
            <person name="Hammon N."/>
            <person name="Deshpande S."/>
            <person name="Cheng J.F."/>
            <person name="Tapia R."/>
            <person name="Goodwin L.A."/>
            <person name="Pitluck S."/>
            <person name="Liolios K."/>
            <person name="Pagani I."/>
            <person name="Ivanova N."/>
            <person name="Mavromatis K."/>
            <person name="Mikhailova N."/>
            <person name="Huntemann M."/>
            <person name="Pati A."/>
            <person name="Chen A."/>
            <person name="Palaniappan K."/>
            <person name="Land M."/>
            <person name="Hauser L."/>
            <person name="Brambilla E.M."/>
            <person name="Rohde M."/>
            <person name="Spring S."/>
            <person name="Gronow S."/>
            <person name="Goker M."/>
            <person name="Woyke T."/>
            <person name="Bristow J."/>
            <person name="Eisen J.A."/>
            <person name="Markowitz V."/>
            <person name="Hugenholtz P."/>
            <person name="Kyrpides N.C."/>
            <person name="Klenk H.P."/>
            <person name="Detter J.C."/>
        </authorList>
    </citation>
    <scope>NUCLEOTIDE SEQUENCE [LARGE SCALE GENOMIC DNA]</scope>
    <source>
        <strain evidence="3">ATCC BAA-1237 / DSM 17374 / SPN1</strain>
    </source>
</reference>
<dbReference type="InterPro" id="IPR017880">
    <property type="entry name" value="KilA_N"/>
</dbReference>
<protein>
    <submittedName>
        <fullName evidence="2">KilA, /APSES-type HTH DNA-binding domain protein</fullName>
    </submittedName>
</protein>
<dbReference type="KEGG" id="scc:Spico_0245"/>
<keyword evidence="3" id="KW-1185">Reference proteome</keyword>
<dbReference type="GO" id="GO:0003677">
    <property type="term" value="F:DNA binding"/>
    <property type="evidence" value="ECO:0007669"/>
    <property type="project" value="UniProtKB-KW"/>
</dbReference>
<dbReference type="RefSeq" id="WP_013738874.1">
    <property type="nucleotide sequence ID" value="NC_015436.1"/>
</dbReference>
<proteinExistence type="predicted"/>
<gene>
    <name evidence="2" type="ordered locus">Spico_0245</name>
</gene>
<accession>F4GKR9</accession>
<dbReference type="Pfam" id="PF04383">
    <property type="entry name" value="KilA-N"/>
    <property type="match status" value="1"/>
</dbReference>
<dbReference type="InterPro" id="IPR018004">
    <property type="entry name" value="KilA/APSES_HTH"/>
</dbReference>
<dbReference type="HOGENOM" id="CLU_089658_0_0_12"/>
<name>F4GKR9_PARC1</name>
<dbReference type="SMART" id="SM01252">
    <property type="entry name" value="KilA-N"/>
    <property type="match status" value="1"/>
</dbReference>
<dbReference type="Proteomes" id="UP000007939">
    <property type="component" value="Chromosome"/>
</dbReference>
<organism evidence="2 3">
    <name type="scientific">Parasphaerochaeta coccoides (strain ATCC BAA-1237 / DSM 17374 / SPN1)</name>
    <name type="common">Sphaerochaeta coccoides</name>
    <dbReference type="NCBI Taxonomy" id="760011"/>
    <lineage>
        <taxon>Bacteria</taxon>
        <taxon>Pseudomonadati</taxon>
        <taxon>Spirochaetota</taxon>
        <taxon>Spirochaetia</taxon>
        <taxon>Spirochaetales</taxon>
        <taxon>Sphaerochaetaceae</taxon>
        <taxon>Parasphaerochaeta</taxon>
    </lineage>
</organism>
<dbReference type="EMBL" id="CP002659">
    <property type="protein sequence ID" value="AEC01478.1"/>
    <property type="molecule type" value="Genomic_DNA"/>
</dbReference>